<accession>A0A9P7UT60</accession>
<dbReference type="Pfam" id="PF04749">
    <property type="entry name" value="PLAC8"/>
    <property type="match status" value="1"/>
</dbReference>
<dbReference type="GeneID" id="66077379"/>
<keyword evidence="3" id="KW-1185">Reference proteome</keyword>
<dbReference type="OrthoDB" id="1045822at2759"/>
<dbReference type="NCBIfam" id="TIGR01571">
    <property type="entry name" value="A_thal_Cys_rich"/>
    <property type="match status" value="1"/>
</dbReference>
<name>A0A9P7UT60_9AGAR</name>
<gene>
    <name evidence="2" type="ORF">E1B28_008303</name>
</gene>
<dbReference type="EMBL" id="CM032185">
    <property type="protein sequence ID" value="KAG7091906.1"/>
    <property type="molecule type" value="Genomic_DNA"/>
</dbReference>
<dbReference type="RefSeq" id="XP_043008376.1">
    <property type="nucleotide sequence ID" value="XM_043153092.1"/>
</dbReference>
<sequence>METTSRDSEYSYLDLARRSGESLVTVEAHRPAVSEVRNSQQPHFVPAPLAPPVYSSTSSIPLQNVTVMGSHSLYGFPRVSESMPSFASPNTVYVTQSRRPVSQVHSGDINYLSSPPGISQLSLRATEIPRQFTAKSLIEPPHQPPRTDQFTSLRGPPSIVNPQPIPTFSSNLVASQPLPTPDMSTNFKGTRNARCLPTGVDGMRTWSTGLLNCYQEHTCDDWCLAFWCPCVMYGRNKNRLDHLSQRNRPDSISRDATCNVDCCLHCCLSSFCLFGWALEVPNRAVVRARYNIRGSVMKDFCSSLWCSSCVLAQESSELELEEKSFPREVSRIVDDGVSRVIIA</sequence>
<feature type="region of interest" description="Disordered" evidence="1">
    <location>
        <begin position="137"/>
        <end position="184"/>
    </location>
</feature>
<proteinExistence type="predicted"/>
<protein>
    <submittedName>
        <fullName evidence="2">Uncharacterized protein</fullName>
    </submittedName>
</protein>
<dbReference type="PANTHER" id="PTHR15907">
    <property type="entry name" value="DUF614 FAMILY PROTEIN-RELATED"/>
    <property type="match status" value="1"/>
</dbReference>
<dbReference type="InterPro" id="IPR006461">
    <property type="entry name" value="PLAC_motif_containing"/>
</dbReference>
<reference evidence="2" key="1">
    <citation type="journal article" date="2021" name="Genome Biol. Evol.">
        <title>The assembled and annotated genome of the fairy-ring fungus Marasmius oreades.</title>
        <authorList>
            <person name="Hiltunen M."/>
            <person name="Ament-Velasquez S.L."/>
            <person name="Johannesson H."/>
        </authorList>
    </citation>
    <scope>NUCLEOTIDE SEQUENCE</scope>
    <source>
        <strain evidence="2">03SP1</strain>
    </source>
</reference>
<evidence type="ECO:0000313" key="3">
    <source>
        <dbReference type="Proteomes" id="UP001049176"/>
    </source>
</evidence>
<dbReference type="AlphaFoldDB" id="A0A9P7UT60"/>
<dbReference type="KEGG" id="more:E1B28_008303"/>
<comment type="caution">
    <text evidence="2">The sequence shown here is derived from an EMBL/GenBank/DDBJ whole genome shotgun (WGS) entry which is preliminary data.</text>
</comment>
<evidence type="ECO:0000313" key="2">
    <source>
        <dbReference type="EMBL" id="KAG7091906.1"/>
    </source>
</evidence>
<evidence type="ECO:0000256" key="1">
    <source>
        <dbReference type="SAM" id="MobiDB-lite"/>
    </source>
</evidence>
<organism evidence="2 3">
    <name type="scientific">Marasmius oreades</name>
    <name type="common">fairy-ring Marasmius</name>
    <dbReference type="NCBI Taxonomy" id="181124"/>
    <lineage>
        <taxon>Eukaryota</taxon>
        <taxon>Fungi</taxon>
        <taxon>Dikarya</taxon>
        <taxon>Basidiomycota</taxon>
        <taxon>Agaricomycotina</taxon>
        <taxon>Agaricomycetes</taxon>
        <taxon>Agaricomycetidae</taxon>
        <taxon>Agaricales</taxon>
        <taxon>Marasmiineae</taxon>
        <taxon>Marasmiaceae</taxon>
        <taxon>Marasmius</taxon>
    </lineage>
</organism>
<dbReference type="Proteomes" id="UP001049176">
    <property type="component" value="Chromosome 5"/>
</dbReference>